<dbReference type="Gene3D" id="3.90.245.10">
    <property type="entry name" value="Ribonucleoside hydrolase-like"/>
    <property type="match status" value="1"/>
</dbReference>
<proteinExistence type="predicted"/>
<evidence type="ECO:0000256" key="2">
    <source>
        <dbReference type="ARBA" id="ARBA00023295"/>
    </source>
</evidence>
<dbReference type="PANTHER" id="PTHR12304">
    <property type="entry name" value="INOSINE-URIDINE PREFERRING NUCLEOSIDE HYDROLASE"/>
    <property type="match status" value="1"/>
</dbReference>
<dbReference type="GO" id="GO:0008477">
    <property type="term" value="F:purine nucleosidase activity"/>
    <property type="evidence" value="ECO:0007669"/>
    <property type="project" value="TreeGrafter"/>
</dbReference>
<dbReference type="SUPFAM" id="SSF53590">
    <property type="entry name" value="Nucleoside hydrolase"/>
    <property type="match status" value="1"/>
</dbReference>
<dbReference type="InterPro" id="IPR001910">
    <property type="entry name" value="Inosine/uridine_hydrolase_dom"/>
</dbReference>
<dbReference type="AlphaFoldDB" id="A0A0F4KZJ9"/>
<dbReference type="InterPro" id="IPR036452">
    <property type="entry name" value="Ribo_hydro-like"/>
</dbReference>
<comment type="caution">
    <text evidence="4">The sequence shown here is derived from an EMBL/GenBank/DDBJ whole genome shotgun (WGS) entry which is preliminary data.</text>
</comment>
<keyword evidence="5" id="KW-1185">Reference proteome</keyword>
<feature type="domain" description="Inosine/uridine-preferring nucleoside hydrolase" evidence="3">
    <location>
        <begin position="10"/>
        <end position="303"/>
    </location>
</feature>
<evidence type="ECO:0000259" key="3">
    <source>
        <dbReference type="Pfam" id="PF01156"/>
    </source>
</evidence>
<organism evidence="4 5">
    <name type="scientific">Bifidobacterium mellis</name>
    <dbReference type="NCBI Taxonomy" id="1293823"/>
    <lineage>
        <taxon>Bacteria</taxon>
        <taxon>Bacillati</taxon>
        <taxon>Actinomycetota</taxon>
        <taxon>Actinomycetes</taxon>
        <taxon>Bifidobacteriales</taxon>
        <taxon>Bifidobacteriaceae</taxon>
        <taxon>Bifidobacterium</taxon>
    </lineage>
</organism>
<accession>A0A0F4KZJ9</accession>
<evidence type="ECO:0000313" key="5">
    <source>
        <dbReference type="Proteomes" id="UP000033567"/>
    </source>
</evidence>
<dbReference type="PATRIC" id="fig|1684.5.peg.1539"/>
<dbReference type="Proteomes" id="UP000033567">
    <property type="component" value="Unassembled WGS sequence"/>
</dbReference>
<reference evidence="4 5" key="1">
    <citation type="submission" date="2014-12" db="EMBL/GenBank/DDBJ databases">
        <title>Comparative genomics of the lactic acid bacteria isolated from the honey bee gut.</title>
        <authorList>
            <person name="Ellegaard K.M."/>
            <person name="Tamarit D."/>
            <person name="Javelind E."/>
            <person name="Olofsson T."/>
            <person name="Andersson S.G."/>
            <person name="Vasquez A."/>
        </authorList>
    </citation>
    <scope>NUCLEOTIDE SEQUENCE [LARGE SCALE GENOMIC DNA]</scope>
    <source>
        <strain evidence="4 5">Bin7</strain>
    </source>
</reference>
<dbReference type="CDD" id="cd02650">
    <property type="entry name" value="nuc_hydro_CaPnhB"/>
    <property type="match status" value="1"/>
</dbReference>
<dbReference type="GO" id="GO:0006152">
    <property type="term" value="P:purine nucleoside catabolic process"/>
    <property type="evidence" value="ECO:0007669"/>
    <property type="project" value="TreeGrafter"/>
</dbReference>
<name>A0A0F4KZJ9_9BIFI</name>
<keyword evidence="1 4" id="KW-0378">Hydrolase</keyword>
<dbReference type="PANTHER" id="PTHR12304:SF4">
    <property type="entry name" value="URIDINE NUCLEOSIDASE"/>
    <property type="match status" value="1"/>
</dbReference>
<dbReference type="GO" id="GO:0005829">
    <property type="term" value="C:cytosol"/>
    <property type="evidence" value="ECO:0007669"/>
    <property type="project" value="TreeGrafter"/>
</dbReference>
<evidence type="ECO:0000256" key="1">
    <source>
        <dbReference type="ARBA" id="ARBA00022801"/>
    </source>
</evidence>
<gene>
    <name evidence="4" type="ORF">JF70_14680</name>
</gene>
<dbReference type="EMBL" id="JWMF01000007">
    <property type="protein sequence ID" value="KJY50756.1"/>
    <property type="molecule type" value="Genomic_DNA"/>
</dbReference>
<protein>
    <submittedName>
        <fullName evidence="4">Inosine-uridine preferring nucleoside hydrolase</fullName>
    </submittedName>
</protein>
<dbReference type="RefSeq" id="WP_045935842.1">
    <property type="nucleotide sequence ID" value="NZ_KQ033885.1"/>
</dbReference>
<evidence type="ECO:0000313" key="4">
    <source>
        <dbReference type="EMBL" id="KJY50756.1"/>
    </source>
</evidence>
<dbReference type="InterPro" id="IPR023186">
    <property type="entry name" value="IUNH"/>
</dbReference>
<keyword evidence="2" id="KW-0326">Glycosidase</keyword>
<sequence>MESRKKSILCVDTGVDDALALCYALSHEDLDLIGICASYGMATVPKTYSNTKHIVNSLGKGDQIPVYMGSEKPLQRDREYSGTFHGMDGLGNQNLPDISGDATPEESVDFIVDSIKRYGEDLQIITTGPMTDMAKVLLRFPDGPLPGFSMVSMAGAAITPGNCNLYSEANVMVDPEAAKICFESGVPITMVGLDVTRKTLLTEKELKVWQGYDSESAKILSKAVGFYLEAYRVHHPYLAGCALHDPLAVGVAMHPDLVTTIPMNITVVTSGEADGDTVENLDKVAEEPTTKVALSVDGKRFMKDFYAHMDAVLR</sequence>
<dbReference type="Pfam" id="PF01156">
    <property type="entry name" value="IU_nuc_hydro"/>
    <property type="match status" value="1"/>
</dbReference>